<keyword evidence="1" id="KW-0489">Methyltransferase</keyword>
<dbReference type="OrthoDB" id="1535081at2759"/>
<accession>A0A9N9KTZ6</accession>
<keyword evidence="2" id="KW-0808">Transferase</keyword>
<reference evidence="7" key="1">
    <citation type="submission" date="2021-07" db="EMBL/GenBank/DDBJ databases">
        <authorList>
            <person name="Durling M."/>
        </authorList>
    </citation>
    <scope>NUCLEOTIDE SEQUENCE</scope>
</reference>
<evidence type="ECO:0000313" key="7">
    <source>
        <dbReference type="EMBL" id="CAG8953439.1"/>
    </source>
</evidence>
<evidence type="ECO:0000256" key="4">
    <source>
        <dbReference type="PIRSR" id="PIRSR005739-1"/>
    </source>
</evidence>
<dbReference type="PIRSF" id="PIRSF005739">
    <property type="entry name" value="O-mtase"/>
    <property type="match status" value="1"/>
</dbReference>
<organism evidence="7 8">
    <name type="scientific">Hymenoscyphus fraxineus</name>
    <dbReference type="NCBI Taxonomy" id="746836"/>
    <lineage>
        <taxon>Eukaryota</taxon>
        <taxon>Fungi</taxon>
        <taxon>Dikarya</taxon>
        <taxon>Ascomycota</taxon>
        <taxon>Pezizomycotina</taxon>
        <taxon>Leotiomycetes</taxon>
        <taxon>Helotiales</taxon>
        <taxon>Helotiaceae</taxon>
        <taxon>Hymenoscyphus</taxon>
    </lineage>
</organism>
<dbReference type="PANTHER" id="PTHR43712">
    <property type="entry name" value="PUTATIVE (AFU_ORTHOLOGUE AFUA_4G14580)-RELATED"/>
    <property type="match status" value="1"/>
</dbReference>
<dbReference type="AlphaFoldDB" id="A0A9N9KTZ6"/>
<dbReference type="Gene3D" id="3.40.50.150">
    <property type="entry name" value="Vaccinia Virus protein VP39"/>
    <property type="match status" value="1"/>
</dbReference>
<name>A0A9N9KTZ6_9HELO</name>
<feature type="domain" description="O-methyltransferase dimerisation" evidence="6">
    <location>
        <begin position="51"/>
        <end position="117"/>
    </location>
</feature>
<dbReference type="InterPro" id="IPR029063">
    <property type="entry name" value="SAM-dependent_MTases_sf"/>
</dbReference>
<dbReference type="InterPro" id="IPR016461">
    <property type="entry name" value="COMT-like"/>
</dbReference>
<evidence type="ECO:0000256" key="2">
    <source>
        <dbReference type="ARBA" id="ARBA00022679"/>
    </source>
</evidence>
<feature type="active site" description="Proton acceptor" evidence="4">
    <location>
        <position position="297"/>
    </location>
</feature>
<dbReference type="SUPFAM" id="SSF53335">
    <property type="entry name" value="S-adenosyl-L-methionine-dependent methyltransferases"/>
    <property type="match status" value="1"/>
</dbReference>
<proteinExistence type="predicted"/>
<evidence type="ECO:0000256" key="1">
    <source>
        <dbReference type="ARBA" id="ARBA00022603"/>
    </source>
</evidence>
<evidence type="ECO:0000313" key="8">
    <source>
        <dbReference type="Proteomes" id="UP000696280"/>
    </source>
</evidence>
<feature type="domain" description="O-methyltransferase C-terminal" evidence="5">
    <location>
        <begin position="227"/>
        <end position="369"/>
    </location>
</feature>
<protein>
    <recommendedName>
        <fullName evidence="9">O-methyltransferase domain-containing protein</fullName>
    </recommendedName>
</protein>
<dbReference type="Proteomes" id="UP000696280">
    <property type="component" value="Unassembled WGS sequence"/>
</dbReference>
<evidence type="ECO:0008006" key="9">
    <source>
        <dbReference type="Google" id="ProtNLM"/>
    </source>
</evidence>
<dbReference type="PANTHER" id="PTHR43712:SF1">
    <property type="entry name" value="HYPOTHETICAL O-METHYLTRANSFERASE (EUROFUNG)-RELATED"/>
    <property type="match status" value="1"/>
</dbReference>
<keyword evidence="3" id="KW-0949">S-adenosyl-L-methionine</keyword>
<dbReference type="SUPFAM" id="SSF46785">
    <property type="entry name" value="Winged helix' DNA-binding domain"/>
    <property type="match status" value="1"/>
</dbReference>
<dbReference type="InterPro" id="IPR012967">
    <property type="entry name" value="COMT_dimerisation"/>
</dbReference>
<evidence type="ECO:0000259" key="5">
    <source>
        <dbReference type="Pfam" id="PF00891"/>
    </source>
</evidence>
<dbReference type="GO" id="GO:0032259">
    <property type="term" value="P:methylation"/>
    <property type="evidence" value="ECO:0007669"/>
    <property type="project" value="UniProtKB-KW"/>
</dbReference>
<gene>
    <name evidence="7" type="ORF">HYFRA_00010188</name>
</gene>
<dbReference type="PROSITE" id="PS51683">
    <property type="entry name" value="SAM_OMT_II"/>
    <property type="match status" value="1"/>
</dbReference>
<dbReference type="Pfam" id="PF00891">
    <property type="entry name" value="Methyltransf_2"/>
    <property type="match status" value="1"/>
</dbReference>
<evidence type="ECO:0000259" key="6">
    <source>
        <dbReference type="Pfam" id="PF08100"/>
    </source>
</evidence>
<dbReference type="Gene3D" id="1.10.10.10">
    <property type="entry name" value="Winged helix-like DNA-binding domain superfamily/Winged helix DNA-binding domain"/>
    <property type="match status" value="1"/>
</dbReference>
<sequence>MSSANSLDLIARLESLKPALKSGDEDAQKEALMLSRMLGVSLNPPANTAVELAFGPFVTMSAKIAVDLHLFEYITATETAISASELATLSGAEELLIIRVLRPLAATGFVTEVDSKTWIASPVSFAMASNEIASGHRMIWNLIVQAASKTPKYLKESGYKCPTEPHDGLVQYAFQTKLQCFDFISADPELLKDFTTFMGNTMGARNYWVDWYPVQKQILDGAESDGTLLVDVGGGKGHDLIQFHEKFPGNKLVLAEIPQVVENLRDSEQVFESVVYDFFTEQPLKNARVYFYHHILHDWSDTKCLEILAGLKPAMKPGYSKLLLHEMIIPETKASGFHSMLDLTMMVFNAGMERTASQFTTLLEKAGFEVVKIWTPEGDLDADGIVEAMVRA</sequence>
<dbReference type="InterPro" id="IPR001077">
    <property type="entry name" value="COMT_C"/>
</dbReference>
<keyword evidence="8" id="KW-1185">Reference proteome</keyword>
<dbReference type="Pfam" id="PF08100">
    <property type="entry name" value="Dimerisation"/>
    <property type="match status" value="1"/>
</dbReference>
<dbReference type="InterPro" id="IPR036388">
    <property type="entry name" value="WH-like_DNA-bd_sf"/>
</dbReference>
<dbReference type="GO" id="GO:0046983">
    <property type="term" value="F:protein dimerization activity"/>
    <property type="evidence" value="ECO:0007669"/>
    <property type="project" value="InterPro"/>
</dbReference>
<dbReference type="InterPro" id="IPR036390">
    <property type="entry name" value="WH_DNA-bd_sf"/>
</dbReference>
<dbReference type="EMBL" id="CAJVRL010000050">
    <property type="protein sequence ID" value="CAG8953439.1"/>
    <property type="molecule type" value="Genomic_DNA"/>
</dbReference>
<evidence type="ECO:0000256" key="3">
    <source>
        <dbReference type="ARBA" id="ARBA00022691"/>
    </source>
</evidence>
<comment type="caution">
    <text evidence="7">The sequence shown here is derived from an EMBL/GenBank/DDBJ whole genome shotgun (WGS) entry which is preliminary data.</text>
</comment>
<dbReference type="GO" id="GO:0008171">
    <property type="term" value="F:O-methyltransferase activity"/>
    <property type="evidence" value="ECO:0007669"/>
    <property type="project" value="InterPro"/>
</dbReference>